<dbReference type="Proteomes" id="UP001327957">
    <property type="component" value="Unassembled WGS sequence"/>
</dbReference>
<protein>
    <submittedName>
        <fullName evidence="5">Ochratoxin A non-ribosomal peptide synthetase</fullName>
    </submittedName>
</protein>
<dbReference type="Gene3D" id="3.40.50.12780">
    <property type="entry name" value="N-terminal domain of ligase-like"/>
    <property type="match status" value="1"/>
</dbReference>
<keyword evidence="2" id="KW-0597">Phosphoprotein</keyword>
<feature type="domain" description="AMP-dependent synthetase/ligase" evidence="4">
    <location>
        <begin position="15"/>
        <end position="348"/>
    </location>
</feature>
<comment type="caution">
    <text evidence="5">The sequence shown here is derived from an EMBL/GenBank/DDBJ whole genome shotgun (WGS) entry which is preliminary data.</text>
</comment>
<evidence type="ECO:0000256" key="2">
    <source>
        <dbReference type="ARBA" id="ARBA00022553"/>
    </source>
</evidence>
<dbReference type="Pfam" id="PF00501">
    <property type="entry name" value="AMP-binding"/>
    <property type="match status" value="1"/>
</dbReference>
<accession>A0AAV9STG7</accession>
<name>A0AAV9STG7_9PEZI</name>
<dbReference type="PANTHER" id="PTHR43439">
    <property type="entry name" value="PHENYLACETATE-COENZYME A LIGASE"/>
    <property type="match status" value="1"/>
</dbReference>
<dbReference type="InterPro" id="IPR042099">
    <property type="entry name" value="ANL_N_sf"/>
</dbReference>
<dbReference type="InterPro" id="IPR020845">
    <property type="entry name" value="AMP-binding_CS"/>
</dbReference>
<gene>
    <name evidence="5" type="ORF">QIS74_13276</name>
</gene>
<dbReference type="SUPFAM" id="SSF56801">
    <property type="entry name" value="Acetyl-CoA synthetase-like"/>
    <property type="match status" value="1"/>
</dbReference>
<dbReference type="InterPro" id="IPR051414">
    <property type="entry name" value="Adenylate-forming_Reductase"/>
</dbReference>
<keyword evidence="3" id="KW-0521">NADP</keyword>
<dbReference type="PANTHER" id="PTHR43439:SF2">
    <property type="entry name" value="ENZYME, PUTATIVE (JCVI)-RELATED"/>
    <property type="match status" value="1"/>
</dbReference>
<reference evidence="5 6" key="1">
    <citation type="submission" date="2023-04" db="EMBL/GenBank/DDBJ databases">
        <title>Colletotrichum tabacum stain YC1 causing leaf anthracnose on Nicotiana tabacum(L.) cv.</title>
        <authorList>
            <person name="Ji Z."/>
            <person name="Wang M."/>
            <person name="Zhang J."/>
            <person name="Wang N."/>
            <person name="Zhou Z."/>
        </authorList>
    </citation>
    <scope>NUCLEOTIDE SEQUENCE [LARGE SCALE GENOMIC DNA]</scope>
    <source>
        <strain evidence="5 6">YC1</strain>
    </source>
</reference>
<evidence type="ECO:0000313" key="5">
    <source>
        <dbReference type="EMBL" id="KAK6206788.1"/>
    </source>
</evidence>
<dbReference type="EMBL" id="JASAOK010000054">
    <property type="protein sequence ID" value="KAK6206788.1"/>
    <property type="molecule type" value="Genomic_DNA"/>
</dbReference>
<sequence>MTRQLDQRLIAHVLDDAVKQEPDRVWASYAISTDIARDGFRDVTIGQLARAVDRLAWRIDAAIGKSTTFETVLYYGLPDVRYAVFLMAAVKTGHKVLFCSHFNSLAFNLSLCKRTDCGAVLRSEGVDGPVDALLRARPMKEALVPTLDDLFDDNTVEPPRPYPYNRSYAEGMDDPVVVGHTSGTTGLPKPVVWTQRSFAVVGVWQSVPDLDGRPSAEKLLLESRRCYQTMPIYHPFGLLTSIIHPLHRGGTLVLGPNSLGPITPPTLEQMFEHADFDSLAGVPVYLEMIARSPSMLNVVGEKLRFIYFAGGALSPSTGNALSARVRLHSLYGSTEAGAAFGHLVDRDDWEWLCLNDDESGLSWEPYAVEGVEGVHELTFVRTPRSETFQHVFWHTDCGDAFRTNDLFVKHPTKRHHWRFYARKDDMVVTKFGWNVNPIIVERTVAQHPAVRHVVVGGTGRRNICAVVDLVDRDDDDAAAPADAVLESIWPSVEKSNAFMDKTGQLARERILFSDKDRPFPLAGKGNVQRAAVLRLYEREIDDMYARVGDD</sequence>
<proteinExistence type="predicted"/>
<keyword evidence="6" id="KW-1185">Reference proteome</keyword>
<evidence type="ECO:0000256" key="1">
    <source>
        <dbReference type="ARBA" id="ARBA00022450"/>
    </source>
</evidence>
<evidence type="ECO:0000259" key="4">
    <source>
        <dbReference type="Pfam" id="PF00501"/>
    </source>
</evidence>
<keyword evidence="1" id="KW-0596">Phosphopantetheine</keyword>
<dbReference type="Pfam" id="PF23562">
    <property type="entry name" value="AMP-binding_C_3"/>
    <property type="match status" value="1"/>
</dbReference>
<dbReference type="InterPro" id="IPR000873">
    <property type="entry name" value="AMP-dep_synth/lig_dom"/>
</dbReference>
<evidence type="ECO:0000256" key="3">
    <source>
        <dbReference type="ARBA" id="ARBA00022857"/>
    </source>
</evidence>
<organism evidence="5 6">
    <name type="scientific">Colletotrichum tabaci</name>
    <dbReference type="NCBI Taxonomy" id="1209068"/>
    <lineage>
        <taxon>Eukaryota</taxon>
        <taxon>Fungi</taxon>
        <taxon>Dikarya</taxon>
        <taxon>Ascomycota</taxon>
        <taxon>Pezizomycotina</taxon>
        <taxon>Sordariomycetes</taxon>
        <taxon>Hypocreomycetidae</taxon>
        <taxon>Glomerellales</taxon>
        <taxon>Glomerellaceae</taxon>
        <taxon>Colletotrichum</taxon>
        <taxon>Colletotrichum destructivum species complex</taxon>
    </lineage>
</organism>
<dbReference type="PROSITE" id="PS00455">
    <property type="entry name" value="AMP_BINDING"/>
    <property type="match status" value="1"/>
</dbReference>
<dbReference type="AlphaFoldDB" id="A0AAV9STG7"/>
<evidence type="ECO:0000313" key="6">
    <source>
        <dbReference type="Proteomes" id="UP001327957"/>
    </source>
</evidence>